<evidence type="ECO:0000313" key="2">
    <source>
        <dbReference type="Proteomes" id="UP000287243"/>
    </source>
</evidence>
<proteinExistence type="predicted"/>
<dbReference type="PANTHER" id="PTHR30441:SF8">
    <property type="entry name" value="DUF748 DOMAIN-CONTAINING PROTEIN"/>
    <property type="match status" value="1"/>
</dbReference>
<sequence length="906" mass="98065">MKKRSIILILCLVFIAFLAGGFYYINKVLLPSVVRQKIVQGLSDFTASKVTLGGLRLNLLKGLVLKDLVIYDKDTPQQRLAEIKELSAGFLILPSFKEKKIIIPSLSVREATLTIGRRKDGTLTIAYLLEKIKPKKTDTTASMPSVIVRQVNLKDSAILWTDETIEPAATARLRLKQAEARLGFNKAILSASTEIIRGDATTYISIDADYAYGTKNLSGRIVLRDLDMARYLDYLPGAPYAPTQGFVDTLEASFTLQEQKTFSSQIQLRSKKINAVYQDIAVSDAEINANFSFSVPTDNWSAWQGKGQLDVVQAALRSTAPLQAEARMTGAHADITCGQAVIGIISDFTVADLRGQSGDIKAAGINASVHAQIDIPRPDTTDVKNIPLKYKGSLDVTSGTLSGLPYVGQIKIASLQASFEEKNISLTQMSAEVLGTTITASGSLKDNALNLKASGKIGLQTLLPVIKEYYGGPVTELSGEADATIHILADLAHKKTSFEGDILLQEPVIVLDAASPLKASGGRVSFNTQEERIAWHLEGLSLLGRAFDLDGTWKGFQTSSCVVKAAAQDMMLEAHINKTNNALDIPSLKISVKDSQLEGSGQYDLATAAFHLNAGGDINITDLKEWVPQKAVFEKPVDLNGLCHIQLNAAGPAKEWTSWKINSNITSKAVHVKGFTIKDIALNYTQTAGQGLINFLNFTAYNGPAVIKGRLILNTPRPRYSVTGEIKDLDLNLLKNDIPDLKGKTFYGKLSLQAVADGAGTDPKSISGQGQIVVTDGNIWEFNPLKGLGSFIFMPRFDTLSFSHATGDFSIKDGWLMTENLDLMGQDVELLVKGRIGFDGTLDLMAVTQVPTTGPGQSPIGDVINTAGGMTAINITGNIQKPQYKLQPITKNIFNKIQDFLSNIAP</sequence>
<dbReference type="InterPro" id="IPR008023">
    <property type="entry name" value="DUF748"/>
</dbReference>
<dbReference type="InterPro" id="IPR052894">
    <property type="entry name" value="AsmA-related"/>
</dbReference>
<keyword evidence="2" id="KW-1185">Reference proteome</keyword>
<dbReference type="KEGG" id="vai:BU251_01645"/>
<dbReference type="EMBL" id="CP019384">
    <property type="protein sequence ID" value="QAT16521.1"/>
    <property type="molecule type" value="Genomic_DNA"/>
</dbReference>
<dbReference type="Proteomes" id="UP000287243">
    <property type="component" value="Chromosome"/>
</dbReference>
<dbReference type="PANTHER" id="PTHR30441">
    <property type="entry name" value="DUF748 DOMAIN-CONTAINING PROTEIN"/>
    <property type="match status" value="1"/>
</dbReference>
<protein>
    <submittedName>
        <fullName evidence="1">Uncharacterized protein</fullName>
    </submittedName>
</protein>
<name>A0A410P345_VELA1</name>
<dbReference type="GO" id="GO:0005886">
    <property type="term" value="C:plasma membrane"/>
    <property type="evidence" value="ECO:0007669"/>
    <property type="project" value="TreeGrafter"/>
</dbReference>
<dbReference type="Pfam" id="PF05359">
    <property type="entry name" value="DUF748"/>
    <property type="match status" value="1"/>
</dbReference>
<gene>
    <name evidence="1" type="ORF">BU251_01645</name>
</gene>
<dbReference type="AlphaFoldDB" id="A0A410P345"/>
<dbReference type="RefSeq" id="WP_128699160.1">
    <property type="nucleotide sequence ID" value="NZ_CP019384.1"/>
</dbReference>
<accession>A0A410P345</accession>
<organism evidence="1 2">
    <name type="scientific">Velamenicoccus archaeovorus</name>
    <dbReference type="NCBI Taxonomy" id="1930593"/>
    <lineage>
        <taxon>Bacteria</taxon>
        <taxon>Pseudomonadati</taxon>
        <taxon>Candidatus Omnitrophota</taxon>
        <taxon>Candidatus Velamenicoccus</taxon>
    </lineage>
</organism>
<dbReference type="GO" id="GO:0090313">
    <property type="term" value="P:regulation of protein targeting to membrane"/>
    <property type="evidence" value="ECO:0007669"/>
    <property type="project" value="TreeGrafter"/>
</dbReference>
<reference evidence="1 2" key="1">
    <citation type="submission" date="2017-01" db="EMBL/GenBank/DDBJ databases">
        <title>First insights into the biology of 'candidatus Vampirococcus archaeovorus'.</title>
        <authorList>
            <person name="Kizina J."/>
            <person name="Jordan S."/>
            <person name="Stueber K."/>
            <person name="Reinhardt R."/>
            <person name="Harder J."/>
        </authorList>
    </citation>
    <scope>NUCLEOTIDE SEQUENCE [LARGE SCALE GENOMIC DNA]</scope>
    <source>
        <strain evidence="1 2">LiM</strain>
    </source>
</reference>
<evidence type="ECO:0000313" key="1">
    <source>
        <dbReference type="EMBL" id="QAT16521.1"/>
    </source>
</evidence>